<dbReference type="GO" id="GO:0106004">
    <property type="term" value="P:tRNA (guanine-N7)-methylation"/>
    <property type="evidence" value="ECO:0007669"/>
    <property type="project" value="UniProtKB-UniRule"/>
</dbReference>
<dbReference type="Proteomes" id="UP000095287">
    <property type="component" value="Unplaced"/>
</dbReference>
<protein>
    <recommendedName>
        <fullName evidence="8">tRNA (guanine-N(7)-)-methyltransferase non-catalytic subunit</fullName>
    </recommendedName>
    <alternativeName>
        <fullName evidence="8">WD repeat-containing protein 4 homolog</fullName>
    </alternativeName>
</protein>
<dbReference type="SMART" id="SM00320">
    <property type="entry name" value="WD40"/>
    <property type="match status" value="3"/>
</dbReference>
<proteinExistence type="inferred from homology"/>
<comment type="subunit">
    <text evidence="7">Forms a heterodimer with the catalytic subunit Mettl1. Interacts with mei-P26 and weakly interacts with bgcn; required for the function or formation of the mei-P26-bgcn-bam-sxl complex. Interacts with nanos; may be involved in mei-P26-dependent derepression of the BMP signaling pathway. Interacts with Myc; the interaction may be mediated by mei-P26 and may be involved in the regulation of ribosome biogenesis.</text>
</comment>
<dbReference type="GO" id="GO:0005634">
    <property type="term" value="C:nucleus"/>
    <property type="evidence" value="ECO:0007669"/>
    <property type="project" value="UniProtKB-SubCell"/>
</dbReference>
<dbReference type="PANTHER" id="PTHR16288">
    <property type="entry name" value="WD40 REPEAT PROTEIN 4"/>
    <property type="match status" value="1"/>
</dbReference>
<dbReference type="AlphaFoldDB" id="A0A1I7ZSX9"/>
<evidence type="ECO:0000256" key="9">
    <source>
        <dbReference type="PROSITE-ProRule" id="PRU00221"/>
    </source>
</evidence>
<evidence type="ECO:0000256" key="5">
    <source>
        <dbReference type="ARBA" id="ARBA00023242"/>
    </source>
</evidence>
<dbReference type="SUPFAM" id="SSF50978">
    <property type="entry name" value="WD40 repeat-like"/>
    <property type="match status" value="1"/>
</dbReference>
<dbReference type="GO" id="GO:0005829">
    <property type="term" value="C:cytosol"/>
    <property type="evidence" value="ECO:0007669"/>
    <property type="project" value="TreeGrafter"/>
</dbReference>
<evidence type="ECO:0000256" key="8">
    <source>
        <dbReference type="HAMAP-Rule" id="MF_03056"/>
    </source>
</evidence>
<evidence type="ECO:0000256" key="2">
    <source>
        <dbReference type="ARBA" id="ARBA00022574"/>
    </source>
</evidence>
<comment type="function">
    <text evidence="8">Required for the formation of N(7)-methylguanine at position 46 (m7G46) in tRNA. In the complex, it is required to stabilize and induce conformational changes of the catalytic subunit.</text>
</comment>
<sequence>MAHCRASSDFVVVGARSKLYVFNSSQEVAHVLDLEELVNQVSPQAKGSCPSSADKQVLGCAFSPSGSLCCVLTWAKLAFVFECRNGWIQHGASPIRLPKAPTAVTFDNDEKHVIVSDRAGNVNRFELEKKEYAEGTKWQDINGEEQDMPLDPLLGHISIILDMCLSPDGKFLLTGDRDEKLRIARYPQSYSISHFCLGHSSYVKSIQVLDNLVFTSGGDSTIRVWDLLSGETVAVSDRLDELAVRFIRAFRAPQENTITISVAFEKCGTIKSLKYDVESKTFGDITSKKIQEDSIFDLAYAPDGTLFVLTTSTFGLVSDSGEFSPIAAPDDFAESLKESADPLGKLEKVVAFNNMDEYLERKEQRIRKRKHAGDEAAEVASECPDLL</sequence>
<dbReference type="WBParaSite" id="L893_g29297.t1">
    <property type="protein sequence ID" value="L893_g29297.t1"/>
    <property type="gene ID" value="L893_g29297"/>
</dbReference>
<dbReference type="HAMAP" id="MF_03056">
    <property type="entry name" value="TRM82"/>
    <property type="match status" value="1"/>
</dbReference>
<feature type="repeat" description="WD" evidence="9">
    <location>
        <begin position="153"/>
        <end position="183"/>
    </location>
</feature>
<evidence type="ECO:0000313" key="11">
    <source>
        <dbReference type="WBParaSite" id="L893_g29297.t1"/>
    </source>
</evidence>
<dbReference type="InterPro" id="IPR001680">
    <property type="entry name" value="WD40_rpt"/>
</dbReference>
<feature type="repeat" description="WD" evidence="9">
    <location>
        <begin position="196"/>
        <end position="235"/>
    </location>
</feature>
<comment type="pathway">
    <text evidence="8">tRNA modification; N(7)-methylguanine-tRNA biosynthesis.</text>
</comment>
<keyword evidence="10" id="KW-1185">Reference proteome</keyword>
<dbReference type="GO" id="GO:0043527">
    <property type="term" value="C:tRNA methyltransferase complex"/>
    <property type="evidence" value="ECO:0007669"/>
    <property type="project" value="TreeGrafter"/>
</dbReference>
<dbReference type="Pfam" id="PF00400">
    <property type="entry name" value="WD40"/>
    <property type="match status" value="2"/>
</dbReference>
<dbReference type="InterPro" id="IPR036322">
    <property type="entry name" value="WD40_repeat_dom_sf"/>
</dbReference>
<keyword evidence="4 8" id="KW-0677">Repeat</keyword>
<evidence type="ECO:0000256" key="4">
    <source>
        <dbReference type="ARBA" id="ARBA00022737"/>
    </source>
</evidence>
<evidence type="ECO:0000256" key="3">
    <source>
        <dbReference type="ARBA" id="ARBA00022694"/>
    </source>
</evidence>
<comment type="similarity">
    <text evidence="8">Belongs to the WD repeat TRM82 family.</text>
</comment>
<dbReference type="Gene3D" id="2.130.10.10">
    <property type="entry name" value="YVTN repeat-like/Quinoprotein amine dehydrogenase"/>
    <property type="match status" value="1"/>
</dbReference>
<dbReference type="UniPathway" id="UPA00989"/>
<evidence type="ECO:0000256" key="6">
    <source>
        <dbReference type="ARBA" id="ARBA00093337"/>
    </source>
</evidence>
<dbReference type="PANTHER" id="PTHR16288:SF0">
    <property type="entry name" value="TRNA (GUANINE-N(7)-)-METHYLTRANSFERASE NON-CATALYTIC SUBUNIT WDR4"/>
    <property type="match status" value="1"/>
</dbReference>
<accession>A0A1I7ZSX9</accession>
<dbReference type="PROSITE" id="PS00678">
    <property type="entry name" value="WD_REPEATS_1"/>
    <property type="match status" value="1"/>
</dbReference>
<organism evidence="10 11">
    <name type="scientific">Steinernema glaseri</name>
    <dbReference type="NCBI Taxonomy" id="37863"/>
    <lineage>
        <taxon>Eukaryota</taxon>
        <taxon>Metazoa</taxon>
        <taxon>Ecdysozoa</taxon>
        <taxon>Nematoda</taxon>
        <taxon>Chromadorea</taxon>
        <taxon>Rhabditida</taxon>
        <taxon>Tylenchina</taxon>
        <taxon>Panagrolaimomorpha</taxon>
        <taxon>Strongyloidoidea</taxon>
        <taxon>Steinernematidae</taxon>
        <taxon>Steinernema</taxon>
    </lineage>
</organism>
<evidence type="ECO:0000256" key="7">
    <source>
        <dbReference type="ARBA" id="ARBA00093542"/>
    </source>
</evidence>
<evidence type="ECO:0000313" key="10">
    <source>
        <dbReference type="Proteomes" id="UP000095287"/>
    </source>
</evidence>
<dbReference type="InterPro" id="IPR019775">
    <property type="entry name" value="WD40_repeat_CS"/>
</dbReference>
<comment type="subcellular location">
    <subcellularLocation>
        <location evidence="1 8">Nucleus</location>
    </subcellularLocation>
</comment>
<keyword evidence="2 8" id="KW-0853">WD repeat</keyword>
<dbReference type="InterPro" id="IPR015943">
    <property type="entry name" value="WD40/YVTN_repeat-like_dom_sf"/>
</dbReference>
<dbReference type="PROSITE" id="PS50082">
    <property type="entry name" value="WD_REPEATS_2"/>
    <property type="match status" value="2"/>
</dbReference>
<name>A0A1I7ZSX9_9BILA</name>
<keyword evidence="5 8" id="KW-0539">Nucleus</keyword>
<reference evidence="11" key="1">
    <citation type="submission" date="2016-11" db="UniProtKB">
        <authorList>
            <consortium name="WormBaseParasite"/>
        </authorList>
    </citation>
    <scope>IDENTIFICATION</scope>
</reference>
<comment type="function">
    <text evidence="6">Required for the Mettl1-dependent formation of N(7)-methylguanine at position 46 (m7G46) in tRNA. In the Mettl1-wuho methyltransferase complex, it is required to stabilize and induce conformational changes of the catalytic subunit. Required for binding of nanos mRNA and repression of translation by the mei-P26-bgcn-bam-sxl complex. May cooperate with mei-P26 and nanos to derepress the BMP signaling pathway. May cooperate with mei-P26 to suppress expression of a subset of microRNAs. May cooperate with mei-P26 to regulate bam expression levels in germline cells during gametogenesis. Required to promote mitosis to meiosis transition during gametogenesis. May regulate germline cell division in part by regulating ribosome biogenesis.</text>
</comment>
<evidence type="ECO:0000256" key="1">
    <source>
        <dbReference type="ARBA" id="ARBA00004123"/>
    </source>
</evidence>
<dbReference type="InterPro" id="IPR028884">
    <property type="entry name" value="Trm82"/>
</dbReference>
<keyword evidence="3 8" id="KW-0819">tRNA processing</keyword>
<dbReference type="PROSITE" id="PS50294">
    <property type="entry name" value="WD_REPEATS_REGION"/>
    <property type="match status" value="1"/>
</dbReference>